<evidence type="ECO:0000256" key="4">
    <source>
        <dbReference type="SAM" id="MobiDB-lite"/>
    </source>
</evidence>
<dbReference type="InterPro" id="IPR001680">
    <property type="entry name" value="WD40_rpt"/>
</dbReference>
<feature type="compositionally biased region" description="Basic and acidic residues" evidence="4">
    <location>
        <begin position="146"/>
        <end position="181"/>
    </location>
</feature>
<evidence type="ECO:0000313" key="6">
    <source>
        <dbReference type="EMBL" id="KAI7739295.1"/>
    </source>
</evidence>
<evidence type="ECO:0000256" key="1">
    <source>
        <dbReference type="ARBA" id="ARBA00022574"/>
    </source>
</evidence>
<keyword evidence="1 3" id="KW-0853">WD repeat</keyword>
<reference evidence="6" key="1">
    <citation type="submission" date="2022-06" db="EMBL/GenBank/DDBJ databases">
        <title>Uncovering the hologenomic basis of an extraordinary plant invasion.</title>
        <authorList>
            <person name="Bieker V.C."/>
            <person name="Martin M.D."/>
            <person name="Gilbert T."/>
            <person name="Hodgins K."/>
            <person name="Battlay P."/>
            <person name="Petersen B."/>
            <person name="Wilson J."/>
        </authorList>
    </citation>
    <scope>NUCLEOTIDE SEQUENCE</scope>
    <source>
        <strain evidence="6">AA19_3_7</strain>
        <tissue evidence="6">Leaf</tissue>
    </source>
</reference>
<feature type="non-terminal residue" evidence="6">
    <location>
        <position position="1034"/>
    </location>
</feature>
<evidence type="ECO:0000256" key="5">
    <source>
        <dbReference type="SAM" id="Phobius"/>
    </source>
</evidence>
<feature type="region of interest" description="Disordered" evidence="4">
    <location>
        <begin position="846"/>
        <end position="923"/>
    </location>
</feature>
<feature type="repeat" description="WD" evidence="3">
    <location>
        <begin position="649"/>
        <end position="684"/>
    </location>
</feature>
<feature type="compositionally biased region" description="Low complexity" evidence="4">
    <location>
        <begin position="419"/>
        <end position="439"/>
    </location>
</feature>
<feature type="compositionally biased region" description="Pro residues" evidence="4">
    <location>
        <begin position="193"/>
        <end position="205"/>
    </location>
</feature>
<feature type="region of interest" description="Disordered" evidence="4">
    <location>
        <begin position="409"/>
        <end position="458"/>
    </location>
</feature>
<dbReference type="SUPFAM" id="SSF50978">
    <property type="entry name" value="WD40 repeat-like"/>
    <property type="match status" value="1"/>
</dbReference>
<feature type="compositionally biased region" description="Polar residues" evidence="4">
    <location>
        <begin position="913"/>
        <end position="923"/>
    </location>
</feature>
<feature type="transmembrane region" description="Helical" evidence="5">
    <location>
        <begin position="970"/>
        <end position="994"/>
    </location>
</feature>
<feature type="repeat" description="WD" evidence="3">
    <location>
        <begin position="582"/>
        <end position="622"/>
    </location>
</feature>
<protein>
    <recommendedName>
        <fullName evidence="8">WD repeat-containing protein 44</fullName>
    </recommendedName>
</protein>
<evidence type="ECO:0008006" key="8">
    <source>
        <dbReference type="Google" id="ProtNLM"/>
    </source>
</evidence>
<dbReference type="Proteomes" id="UP001206925">
    <property type="component" value="Unassembled WGS sequence"/>
</dbReference>
<evidence type="ECO:0000256" key="2">
    <source>
        <dbReference type="ARBA" id="ARBA00022737"/>
    </source>
</evidence>
<dbReference type="InterPro" id="IPR020472">
    <property type="entry name" value="WD40_PAC1"/>
</dbReference>
<name>A0AAD5CDW4_AMBAR</name>
<feature type="region of interest" description="Disordered" evidence="4">
    <location>
        <begin position="134"/>
        <end position="211"/>
    </location>
</feature>
<dbReference type="PROSITE" id="PS50082">
    <property type="entry name" value="WD_REPEATS_2"/>
    <property type="match status" value="3"/>
</dbReference>
<keyword evidence="5" id="KW-0812">Transmembrane</keyword>
<accession>A0AAD5CDW4</accession>
<dbReference type="Pfam" id="PF00400">
    <property type="entry name" value="WD40"/>
    <property type="match status" value="4"/>
</dbReference>
<organism evidence="6 7">
    <name type="scientific">Ambrosia artemisiifolia</name>
    <name type="common">Common ragweed</name>
    <dbReference type="NCBI Taxonomy" id="4212"/>
    <lineage>
        <taxon>Eukaryota</taxon>
        <taxon>Viridiplantae</taxon>
        <taxon>Streptophyta</taxon>
        <taxon>Embryophyta</taxon>
        <taxon>Tracheophyta</taxon>
        <taxon>Spermatophyta</taxon>
        <taxon>Magnoliopsida</taxon>
        <taxon>eudicotyledons</taxon>
        <taxon>Gunneridae</taxon>
        <taxon>Pentapetalae</taxon>
        <taxon>asterids</taxon>
        <taxon>campanulids</taxon>
        <taxon>Asterales</taxon>
        <taxon>Asteraceae</taxon>
        <taxon>Asteroideae</taxon>
        <taxon>Heliantheae alliance</taxon>
        <taxon>Heliantheae</taxon>
        <taxon>Ambrosia</taxon>
    </lineage>
</organism>
<feature type="compositionally biased region" description="Polar residues" evidence="4">
    <location>
        <begin position="1018"/>
        <end position="1034"/>
    </location>
</feature>
<dbReference type="PANTHER" id="PTHR14221:SF41">
    <property type="entry name" value="TRANSDUCIN_WD40 REPEAT-LIKE SUPERFAMILY PROTEIN"/>
    <property type="match status" value="1"/>
</dbReference>
<dbReference type="InterPro" id="IPR019775">
    <property type="entry name" value="WD40_repeat_CS"/>
</dbReference>
<feature type="compositionally biased region" description="Basic residues" evidence="4">
    <location>
        <begin position="998"/>
        <end position="1007"/>
    </location>
</feature>
<evidence type="ECO:0000256" key="3">
    <source>
        <dbReference type="PROSITE-ProRule" id="PRU00221"/>
    </source>
</evidence>
<dbReference type="Gene3D" id="2.130.10.10">
    <property type="entry name" value="YVTN repeat-like/Quinoprotein amine dehydrogenase"/>
    <property type="match status" value="2"/>
</dbReference>
<feature type="repeat" description="WD" evidence="3">
    <location>
        <begin position="482"/>
        <end position="516"/>
    </location>
</feature>
<feature type="region of interest" description="Disordered" evidence="4">
    <location>
        <begin position="523"/>
        <end position="560"/>
    </location>
</feature>
<dbReference type="SMART" id="SM00320">
    <property type="entry name" value="WD40"/>
    <property type="match status" value="6"/>
</dbReference>
<dbReference type="InterPro" id="IPR036322">
    <property type="entry name" value="WD40_repeat_dom_sf"/>
</dbReference>
<keyword evidence="2" id="KW-0677">Repeat</keyword>
<dbReference type="PROSITE" id="PS00678">
    <property type="entry name" value="WD_REPEATS_1"/>
    <property type="match status" value="2"/>
</dbReference>
<dbReference type="EMBL" id="JAMZMK010008639">
    <property type="protein sequence ID" value="KAI7739295.1"/>
    <property type="molecule type" value="Genomic_DNA"/>
</dbReference>
<dbReference type="PRINTS" id="PR00320">
    <property type="entry name" value="GPROTEINBRPT"/>
</dbReference>
<dbReference type="PROSITE" id="PS50294">
    <property type="entry name" value="WD_REPEATS_REGION"/>
    <property type="match status" value="2"/>
</dbReference>
<sequence>KCVKMDRRTVTMDWDHLDDFNGDDDDEFYESTNRLSIVVPLDMPLPENDDDDDDQEFNDSRVSFSYNLASNSIKQPRPSMSQYDMWMVAPGSFTDRRRRFLQGMGLNSNKDFARLPTTNTTTFNEETCTKRLDSMKDVVTPTDTTKSNEKTNDDSLVKESTTRLEEESRQAERELQSDDKAANAQPHAKSEPQPQPQPDSLPQPEPKTKPEPILEPQLQLQGHVQDHAKVQVSSQPILFFRSRSDSDVETTSFNTKRRKEDMIGSVSKQRFTRTSSGYHAKSCLITSTTNNKKNDIHATSSDHLDSFILIKNLDTGKEFVVKEFNDEGMWNKVTDLQTGKQLTTEEFENAVGHSPVVKELMRRTSRKRNGNINTKFTMTNSCISKSLRFSKKKGAKFFKNLKGSMCTSKTEKEKDENVSTTTTTTTTANTSSSLSSQTSRQHKTSVEQKTSSDKNSSSVWVKAKAYGKPLKEFSALHLCQKIQAHDGSIWTMRFSFNGHYLASGGEDKVIRVWEVQECDVHSMRSGDDTSASPPDNMPSLPDNSTTDKKKKSKNNKKKPEVPEYVKVPESMFGLSEKPLCAFSGHQDDILDLSWSSGQLLLSSSMDKTVRLWDIETKNCLKQFAHSDYVYDALSVQFMYLTRKHVFVAVTCIQFNPTDDDYFISGSLDKKVRIWNIPSRKVVDWSDLHDMITSVCYYPDGQGAIVGLHKGNCKLYSTADCKLDQKDQIELHAKGKADPKKITSFQFSPSNPTELAITSADSRIRIIDGLQVIEKLIGYKNTKSQFSAQYSCDGKYVICASEDSQVYIWKHEKPKNSGCTKPKYVTTTSYEYFSCTDVTVAVPWHGSNKQQGLDKEPQSKCGSKRSGPLFVEDNVQAKKSSQLPPVPKKGTKKGMNEEDAEQPSNTGTDVGESNDGSSQSGNAAAATNNNIQSTAWGLVIVTAGLGGEIRVYQNVGLPVKVVKIRLTDTRRAVICFALLCFVLYIVSKGLDIQYLTRKKERKKKKGHGSHQPDTKEATSHNPYENGSTNLGYRSL</sequence>
<keyword evidence="5" id="KW-1133">Transmembrane helix</keyword>
<evidence type="ECO:0000313" key="7">
    <source>
        <dbReference type="Proteomes" id="UP001206925"/>
    </source>
</evidence>
<keyword evidence="7" id="KW-1185">Reference proteome</keyword>
<dbReference type="InterPro" id="IPR040324">
    <property type="entry name" value="WDR44/Dgr2"/>
</dbReference>
<gene>
    <name evidence="6" type="ORF">M8C21_026630</name>
</gene>
<dbReference type="InterPro" id="IPR015943">
    <property type="entry name" value="WD40/YVTN_repeat-like_dom_sf"/>
</dbReference>
<comment type="caution">
    <text evidence="6">The sequence shown here is derived from an EMBL/GenBank/DDBJ whole genome shotgun (WGS) entry which is preliminary data.</text>
</comment>
<dbReference type="AlphaFoldDB" id="A0AAD5CDW4"/>
<keyword evidence="5" id="KW-0472">Membrane</keyword>
<feature type="region of interest" description="Disordered" evidence="4">
    <location>
        <begin position="998"/>
        <end position="1034"/>
    </location>
</feature>
<proteinExistence type="predicted"/>
<dbReference type="PANTHER" id="PTHR14221">
    <property type="entry name" value="WD REPEAT DOMAIN 44"/>
    <property type="match status" value="1"/>
</dbReference>